<feature type="transmembrane region" description="Helical" evidence="2">
    <location>
        <begin position="76"/>
        <end position="100"/>
    </location>
</feature>
<comment type="caution">
    <text evidence="3">The sequence shown here is derived from an EMBL/GenBank/DDBJ whole genome shotgun (WGS) entry which is preliminary data.</text>
</comment>
<evidence type="ECO:0000313" key="3">
    <source>
        <dbReference type="EMBL" id="KPM44949.1"/>
    </source>
</evidence>
<keyword evidence="4" id="KW-1185">Reference proteome</keyword>
<evidence type="ECO:0000313" key="4">
    <source>
        <dbReference type="Proteomes" id="UP000050424"/>
    </source>
</evidence>
<keyword evidence="2" id="KW-0472">Membrane</keyword>
<name>A0A0P7BU94_9HYPO</name>
<dbReference type="Proteomes" id="UP000050424">
    <property type="component" value="Unassembled WGS sequence"/>
</dbReference>
<accession>A0A0P7BU94</accession>
<evidence type="ECO:0000256" key="2">
    <source>
        <dbReference type="SAM" id="Phobius"/>
    </source>
</evidence>
<feature type="transmembrane region" description="Helical" evidence="2">
    <location>
        <begin position="34"/>
        <end position="56"/>
    </location>
</feature>
<organism evidence="3 4">
    <name type="scientific">Neonectria ditissima</name>
    <dbReference type="NCBI Taxonomy" id="78410"/>
    <lineage>
        <taxon>Eukaryota</taxon>
        <taxon>Fungi</taxon>
        <taxon>Dikarya</taxon>
        <taxon>Ascomycota</taxon>
        <taxon>Pezizomycotina</taxon>
        <taxon>Sordariomycetes</taxon>
        <taxon>Hypocreomycetidae</taxon>
        <taxon>Hypocreales</taxon>
        <taxon>Nectriaceae</taxon>
        <taxon>Neonectria</taxon>
    </lineage>
</organism>
<dbReference type="OrthoDB" id="5279542at2759"/>
<keyword evidence="2" id="KW-1133">Transmembrane helix</keyword>
<keyword evidence="2" id="KW-0812">Transmembrane</keyword>
<dbReference type="AlphaFoldDB" id="A0A0P7BU94"/>
<reference evidence="3 4" key="1">
    <citation type="submission" date="2015-09" db="EMBL/GenBank/DDBJ databases">
        <title>Draft genome of a European isolate of the apple canker pathogen Neonectria ditissima.</title>
        <authorList>
            <person name="Gomez-Cortecero A."/>
            <person name="Harrison R.J."/>
            <person name="Armitage A.D."/>
        </authorList>
    </citation>
    <scope>NUCLEOTIDE SEQUENCE [LARGE SCALE GENOMIC DNA]</scope>
    <source>
        <strain evidence="3 4">R09/05</strain>
    </source>
</reference>
<protein>
    <recommendedName>
        <fullName evidence="5">MARVEL domain-containing protein</fullName>
    </recommendedName>
</protein>
<evidence type="ECO:0008006" key="5">
    <source>
        <dbReference type="Google" id="ProtNLM"/>
    </source>
</evidence>
<proteinExistence type="predicted"/>
<dbReference type="EMBL" id="LKCW01000013">
    <property type="protein sequence ID" value="KPM44949.1"/>
    <property type="molecule type" value="Genomic_DNA"/>
</dbReference>
<gene>
    <name evidence="3" type="ORF">AK830_g1666</name>
</gene>
<feature type="region of interest" description="Disordered" evidence="1">
    <location>
        <begin position="135"/>
        <end position="188"/>
    </location>
</feature>
<evidence type="ECO:0000256" key="1">
    <source>
        <dbReference type="SAM" id="MobiDB-lite"/>
    </source>
</evidence>
<sequence length="197" mass="21445">MGPPAGVAILWDFVDAVCLCARSSHESVPAGARILVDLILFLAFAAMSSVLAFTVSKLSDSGFYFAFFHDGVGAEYLYIALIFGFLAAIVHLTILVMACYESKRRPTTSTAPQIVYVEVNPDGSVIPVGQQPQLAFSREEPPPSYSPPTDSPSRLLDQIEASELPTTAAVQEKERIGRSRPKYPGRPGEYIVYKKKS</sequence>